<evidence type="ECO:0000256" key="4">
    <source>
        <dbReference type="ARBA" id="ARBA00022771"/>
    </source>
</evidence>
<keyword evidence="10" id="KW-1185">Reference proteome</keyword>
<proteinExistence type="predicted"/>
<sequence>MAPKLPHVCTHCPKSFRKPSDLQRHIRTHTGERPFECDKCGRRFTVKSTLDSHRLTHPEDGHKHVYHPKYPCHVCGCLFATKGSLKVHMRLHTGEFPLLSFYTKVGNDYE</sequence>
<keyword evidence="6" id="KW-0539">Nucleus</keyword>
<dbReference type="PANTHER" id="PTHR24394:SF29">
    <property type="entry name" value="MYONEURIN"/>
    <property type="match status" value="1"/>
</dbReference>
<dbReference type="Gene3D" id="3.30.160.60">
    <property type="entry name" value="Classic Zinc Finger"/>
    <property type="match status" value="3"/>
</dbReference>
<dbReference type="EMBL" id="KZ309317">
    <property type="protein sequence ID" value="KAG8238270.1"/>
    <property type="molecule type" value="Genomic_DNA"/>
</dbReference>
<evidence type="ECO:0000256" key="5">
    <source>
        <dbReference type="ARBA" id="ARBA00022833"/>
    </source>
</evidence>
<name>A0A8K0KNV6_LADFU</name>
<evidence type="ECO:0000256" key="3">
    <source>
        <dbReference type="ARBA" id="ARBA00022737"/>
    </source>
</evidence>
<feature type="domain" description="C2H2-type" evidence="8">
    <location>
        <begin position="35"/>
        <end position="62"/>
    </location>
</feature>
<comment type="caution">
    <text evidence="9">The sequence shown here is derived from an EMBL/GenBank/DDBJ whole genome shotgun (WGS) entry which is preliminary data.</text>
</comment>
<evidence type="ECO:0000313" key="9">
    <source>
        <dbReference type="EMBL" id="KAG8238270.1"/>
    </source>
</evidence>
<evidence type="ECO:0000256" key="2">
    <source>
        <dbReference type="ARBA" id="ARBA00022723"/>
    </source>
</evidence>
<dbReference type="FunFam" id="3.30.160.60:FF:001818">
    <property type="entry name" value="GDNF-inducible zinc finger protein 1 isoform X1"/>
    <property type="match status" value="1"/>
</dbReference>
<reference evidence="9" key="1">
    <citation type="submission" date="2013-04" db="EMBL/GenBank/DDBJ databases">
        <authorList>
            <person name="Qu J."/>
            <person name="Murali S.C."/>
            <person name="Bandaranaike D."/>
            <person name="Bellair M."/>
            <person name="Blankenburg K."/>
            <person name="Chao H."/>
            <person name="Dinh H."/>
            <person name="Doddapaneni H."/>
            <person name="Downs B."/>
            <person name="Dugan-Rocha S."/>
            <person name="Elkadiri S."/>
            <person name="Gnanaolivu R.D."/>
            <person name="Hernandez B."/>
            <person name="Javaid M."/>
            <person name="Jayaseelan J.C."/>
            <person name="Lee S."/>
            <person name="Li M."/>
            <person name="Ming W."/>
            <person name="Munidasa M."/>
            <person name="Muniz J."/>
            <person name="Nguyen L."/>
            <person name="Ongeri F."/>
            <person name="Osuji N."/>
            <person name="Pu L.-L."/>
            <person name="Puazo M."/>
            <person name="Qu C."/>
            <person name="Quiroz J."/>
            <person name="Raj R."/>
            <person name="Weissenberger G."/>
            <person name="Xin Y."/>
            <person name="Zou X."/>
            <person name="Han Y."/>
            <person name="Richards S."/>
            <person name="Worley K."/>
            <person name="Muzny D."/>
            <person name="Gibbs R."/>
        </authorList>
    </citation>
    <scope>NUCLEOTIDE SEQUENCE</scope>
    <source>
        <strain evidence="9">Sampled in the wild</strain>
    </source>
</reference>
<keyword evidence="3" id="KW-0677">Repeat</keyword>
<keyword evidence="4 7" id="KW-0863">Zinc-finger</keyword>
<reference evidence="9" key="2">
    <citation type="submission" date="2017-10" db="EMBL/GenBank/DDBJ databases">
        <title>Ladona fulva Genome sequencing and assembly.</title>
        <authorList>
            <person name="Murali S."/>
            <person name="Richards S."/>
            <person name="Bandaranaike D."/>
            <person name="Bellair M."/>
            <person name="Blankenburg K."/>
            <person name="Chao H."/>
            <person name="Dinh H."/>
            <person name="Doddapaneni H."/>
            <person name="Dugan-Rocha S."/>
            <person name="Elkadiri S."/>
            <person name="Gnanaolivu R."/>
            <person name="Hernandez B."/>
            <person name="Skinner E."/>
            <person name="Javaid M."/>
            <person name="Lee S."/>
            <person name="Li M."/>
            <person name="Ming W."/>
            <person name="Munidasa M."/>
            <person name="Muniz J."/>
            <person name="Nguyen L."/>
            <person name="Hughes D."/>
            <person name="Osuji N."/>
            <person name="Pu L.-L."/>
            <person name="Puazo M."/>
            <person name="Qu C."/>
            <person name="Quiroz J."/>
            <person name="Raj R."/>
            <person name="Weissenberger G."/>
            <person name="Xin Y."/>
            <person name="Zou X."/>
            <person name="Han Y."/>
            <person name="Worley K."/>
            <person name="Muzny D."/>
            <person name="Gibbs R."/>
        </authorList>
    </citation>
    <scope>NUCLEOTIDE SEQUENCE</scope>
    <source>
        <strain evidence="9">Sampled in the wild</strain>
    </source>
</reference>
<dbReference type="InterPro" id="IPR013087">
    <property type="entry name" value="Znf_C2H2_type"/>
</dbReference>
<evidence type="ECO:0000256" key="1">
    <source>
        <dbReference type="ARBA" id="ARBA00004123"/>
    </source>
</evidence>
<organism evidence="9 10">
    <name type="scientific">Ladona fulva</name>
    <name type="common">Scarce chaser dragonfly</name>
    <name type="synonym">Libellula fulva</name>
    <dbReference type="NCBI Taxonomy" id="123851"/>
    <lineage>
        <taxon>Eukaryota</taxon>
        <taxon>Metazoa</taxon>
        <taxon>Ecdysozoa</taxon>
        <taxon>Arthropoda</taxon>
        <taxon>Hexapoda</taxon>
        <taxon>Insecta</taxon>
        <taxon>Pterygota</taxon>
        <taxon>Palaeoptera</taxon>
        <taxon>Odonata</taxon>
        <taxon>Epiprocta</taxon>
        <taxon>Anisoptera</taxon>
        <taxon>Libelluloidea</taxon>
        <taxon>Libellulidae</taxon>
        <taxon>Ladona</taxon>
    </lineage>
</organism>
<evidence type="ECO:0000256" key="6">
    <source>
        <dbReference type="ARBA" id="ARBA00023242"/>
    </source>
</evidence>
<dbReference type="OrthoDB" id="7616868at2759"/>
<accession>A0A8K0KNV6</accession>
<evidence type="ECO:0000259" key="8">
    <source>
        <dbReference type="PROSITE" id="PS50157"/>
    </source>
</evidence>
<comment type="subcellular location">
    <subcellularLocation>
        <location evidence="1">Nucleus</location>
    </subcellularLocation>
</comment>
<keyword evidence="2" id="KW-0479">Metal-binding</keyword>
<feature type="domain" description="C2H2-type" evidence="8">
    <location>
        <begin position="7"/>
        <end position="34"/>
    </location>
</feature>
<dbReference type="PROSITE" id="PS00028">
    <property type="entry name" value="ZINC_FINGER_C2H2_1"/>
    <property type="match status" value="3"/>
</dbReference>
<keyword evidence="5" id="KW-0862">Zinc</keyword>
<gene>
    <name evidence="9" type="ORF">J437_LFUL017409</name>
</gene>
<evidence type="ECO:0000313" key="10">
    <source>
        <dbReference type="Proteomes" id="UP000792457"/>
    </source>
</evidence>
<dbReference type="PANTHER" id="PTHR24394">
    <property type="entry name" value="ZINC FINGER PROTEIN"/>
    <property type="match status" value="1"/>
</dbReference>
<dbReference type="GO" id="GO:0008270">
    <property type="term" value="F:zinc ion binding"/>
    <property type="evidence" value="ECO:0007669"/>
    <property type="project" value="UniProtKB-KW"/>
</dbReference>
<dbReference type="GO" id="GO:0000981">
    <property type="term" value="F:DNA-binding transcription factor activity, RNA polymerase II-specific"/>
    <property type="evidence" value="ECO:0007669"/>
    <property type="project" value="TreeGrafter"/>
</dbReference>
<dbReference type="FunFam" id="3.30.160.60:FF:003472">
    <property type="entry name" value="Zinc finger protein 985"/>
    <property type="match status" value="1"/>
</dbReference>
<dbReference type="PROSITE" id="PS50157">
    <property type="entry name" value="ZINC_FINGER_C2H2_2"/>
    <property type="match status" value="3"/>
</dbReference>
<feature type="domain" description="C2H2-type" evidence="8">
    <location>
        <begin position="70"/>
        <end position="97"/>
    </location>
</feature>
<dbReference type="GO" id="GO:0005634">
    <property type="term" value="C:nucleus"/>
    <property type="evidence" value="ECO:0007669"/>
    <property type="project" value="UniProtKB-SubCell"/>
</dbReference>
<dbReference type="SUPFAM" id="SSF57667">
    <property type="entry name" value="beta-beta-alpha zinc fingers"/>
    <property type="match status" value="2"/>
</dbReference>
<dbReference type="Pfam" id="PF00096">
    <property type="entry name" value="zf-C2H2"/>
    <property type="match status" value="1"/>
</dbReference>
<dbReference type="Pfam" id="PF13465">
    <property type="entry name" value="zf-H2C2_2"/>
    <property type="match status" value="1"/>
</dbReference>
<protein>
    <recommendedName>
        <fullName evidence="8">C2H2-type domain-containing protein</fullName>
    </recommendedName>
</protein>
<dbReference type="Proteomes" id="UP000792457">
    <property type="component" value="Unassembled WGS sequence"/>
</dbReference>
<dbReference type="InterPro" id="IPR036236">
    <property type="entry name" value="Znf_C2H2_sf"/>
</dbReference>
<dbReference type="SMART" id="SM00355">
    <property type="entry name" value="ZnF_C2H2"/>
    <property type="match status" value="3"/>
</dbReference>
<evidence type="ECO:0000256" key="7">
    <source>
        <dbReference type="PROSITE-ProRule" id="PRU00042"/>
    </source>
</evidence>
<dbReference type="AlphaFoldDB" id="A0A8K0KNV6"/>
<dbReference type="FunFam" id="3.30.160.60:FF:000557">
    <property type="entry name" value="zinc finger and SCAN domain-containing protein 29"/>
    <property type="match status" value="1"/>
</dbReference>